<dbReference type="EMBL" id="CP002293">
    <property type="protein sequence ID" value="ADP76151.1"/>
    <property type="molecule type" value="Genomic_DNA"/>
</dbReference>
<sequence>MVVNKAHKKRTNFGIIPYTSRQRKKRTFDMMFLRVYLGGDFLWRRKDKLFTPIPKS</sequence>
<evidence type="ECO:0000313" key="1">
    <source>
        <dbReference type="EMBL" id="ADP74306.1"/>
    </source>
</evidence>
<gene>
    <name evidence="1" type="ORF">GY4MC1_1516</name>
    <name evidence="2" type="ORF">GY4MC1_3500</name>
</gene>
<reference evidence="2" key="1">
    <citation type="submission" date="2010-10" db="EMBL/GenBank/DDBJ databases">
        <title>Complete sequence of chromosome of Geobacillus sp. Y4.1MC1.</title>
        <authorList>
            <consortium name="US DOE Joint Genome Institute"/>
            <person name="Lucas S."/>
            <person name="Copeland A."/>
            <person name="Lapidus A."/>
            <person name="Cheng J.-F."/>
            <person name="Bruce D."/>
            <person name="Goodwin L."/>
            <person name="Pitluck S."/>
            <person name="Chertkov O."/>
            <person name="Zhang X."/>
            <person name="Detter J.C."/>
            <person name="Han C."/>
            <person name="Tapia R."/>
            <person name="Land M."/>
            <person name="Hauser L."/>
            <person name="Jeffries C."/>
            <person name="Kyrpides N."/>
            <person name="Ivanova N."/>
            <person name="Ovchinnikova G."/>
            <person name="Brumm P."/>
            <person name="Mead D."/>
            <person name="Woyke T."/>
        </authorList>
    </citation>
    <scope>NUCLEOTIDE SEQUENCE [LARGE SCALE GENOMIC DNA]</scope>
    <source>
        <strain evidence="2">Y4.1MC1</strain>
    </source>
</reference>
<dbReference type="KEGG" id="gmc:GY4MC1_1516"/>
<accession>A0A7U3YIC6</accession>
<dbReference type="EMBL" id="CP002293">
    <property type="protein sequence ID" value="ADP74306.1"/>
    <property type="molecule type" value="Genomic_DNA"/>
</dbReference>
<dbReference type="KEGG" id="gmc:GY4MC1_3500"/>
<proteinExistence type="predicted"/>
<name>A0A7U3YIC6_GEOS0</name>
<dbReference type="AlphaFoldDB" id="A0A7U3YIC6"/>
<protein>
    <submittedName>
        <fullName evidence="2">Uncharacterized protein</fullName>
    </submittedName>
</protein>
<organism evidence="2">
    <name type="scientific">Geobacillus sp. (strain Y4.1MC1)</name>
    <dbReference type="NCBI Taxonomy" id="581103"/>
    <lineage>
        <taxon>Bacteria</taxon>
        <taxon>Bacillati</taxon>
        <taxon>Bacillota</taxon>
        <taxon>Bacilli</taxon>
        <taxon>Bacillales</taxon>
        <taxon>Anoxybacillaceae</taxon>
        <taxon>Geobacillus</taxon>
    </lineage>
</organism>
<evidence type="ECO:0000313" key="2">
    <source>
        <dbReference type="EMBL" id="ADP76151.1"/>
    </source>
</evidence>